<feature type="compositionally biased region" description="Basic and acidic residues" evidence="1">
    <location>
        <begin position="189"/>
        <end position="229"/>
    </location>
</feature>
<feature type="region of interest" description="Disordered" evidence="1">
    <location>
        <begin position="523"/>
        <end position="542"/>
    </location>
</feature>
<feature type="region of interest" description="Disordered" evidence="1">
    <location>
        <begin position="552"/>
        <end position="572"/>
    </location>
</feature>
<dbReference type="InterPro" id="IPR046784">
    <property type="entry name" value="Eap1"/>
</dbReference>
<dbReference type="Proteomes" id="UP001285441">
    <property type="component" value="Unassembled WGS sequence"/>
</dbReference>
<feature type="compositionally biased region" description="Low complexity" evidence="1">
    <location>
        <begin position="758"/>
        <end position="768"/>
    </location>
</feature>
<feature type="region of interest" description="Disordered" evidence="1">
    <location>
        <begin position="399"/>
        <end position="511"/>
    </location>
</feature>
<feature type="region of interest" description="Disordered" evidence="1">
    <location>
        <begin position="587"/>
        <end position="609"/>
    </location>
</feature>
<comment type="caution">
    <text evidence="2">The sequence shown here is derived from an EMBL/GenBank/DDBJ whole genome shotgun (WGS) entry which is preliminary data.</text>
</comment>
<feature type="compositionally biased region" description="Basic and acidic residues" evidence="1">
    <location>
        <begin position="656"/>
        <end position="668"/>
    </location>
</feature>
<evidence type="ECO:0000256" key="1">
    <source>
        <dbReference type="SAM" id="MobiDB-lite"/>
    </source>
</evidence>
<feature type="compositionally biased region" description="Basic and acidic residues" evidence="1">
    <location>
        <begin position="104"/>
        <end position="152"/>
    </location>
</feature>
<feature type="compositionally biased region" description="Low complexity" evidence="1">
    <location>
        <begin position="254"/>
        <end position="263"/>
    </location>
</feature>
<feature type="compositionally biased region" description="Basic and acidic residues" evidence="1">
    <location>
        <begin position="323"/>
        <end position="340"/>
    </location>
</feature>
<evidence type="ECO:0000313" key="3">
    <source>
        <dbReference type="Proteomes" id="UP001285441"/>
    </source>
</evidence>
<feature type="compositionally biased region" description="Low complexity" evidence="1">
    <location>
        <begin position="670"/>
        <end position="683"/>
    </location>
</feature>
<feature type="compositionally biased region" description="Low complexity" evidence="1">
    <location>
        <begin position="737"/>
        <end position="747"/>
    </location>
</feature>
<feature type="compositionally biased region" description="Basic and acidic residues" evidence="1">
    <location>
        <begin position="168"/>
        <end position="177"/>
    </location>
</feature>
<feature type="compositionally biased region" description="Low complexity" evidence="1">
    <location>
        <begin position="497"/>
        <end position="511"/>
    </location>
</feature>
<gene>
    <name evidence="2" type="ORF">B0H63DRAFT_127893</name>
</gene>
<reference evidence="2" key="1">
    <citation type="journal article" date="2023" name="Mol. Phylogenet. Evol.">
        <title>Genome-scale phylogeny and comparative genomics of the fungal order Sordariales.</title>
        <authorList>
            <person name="Hensen N."/>
            <person name="Bonometti L."/>
            <person name="Westerberg I."/>
            <person name="Brannstrom I.O."/>
            <person name="Guillou S."/>
            <person name="Cros-Aarteil S."/>
            <person name="Calhoun S."/>
            <person name="Haridas S."/>
            <person name="Kuo A."/>
            <person name="Mondo S."/>
            <person name="Pangilinan J."/>
            <person name="Riley R."/>
            <person name="LaButti K."/>
            <person name="Andreopoulos B."/>
            <person name="Lipzen A."/>
            <person name="Chen C."/>
            <person name="Yan M."/>
            <person name="Daum C."/>
            <person name="Ng V."/>
            <person name="Clum A."/>
            <person name="Steindorff A."/>
            <person name="Ohm R.A."/>
            <person name="Martin F."/>
            <person name="Silar P."/>
            <person name="Natvig D.O."/>
            <person name="Lalanne C."/>
            <person name="Gautier V."/>
            <person name="Ament-Velasquez S.L."/>
            <person name="Kruys A."/>
            <person name="Hutchinson M.I."/>
            <person name="Powell A.J."/>
            <person name="Barry K."/>
            <person name="Miller A.N."/>
            <person name="Grigoriev I.V."/>
            <person name="Debuchy R."/>
            <person name="Gladieux P."/>
            <person name="Hiltunen Thoren M."/>
            <person name="Johannesson H."/>
        </authorList>
    </citation>
    <scope>NUCLEOTIDE SEQUENCE</scope>
    <source>
        <strain evidence="2">CBS 232.78</strain>
    </source>
</reference>
<protein>
    <submittedName>
        <fullName evidence="2">Uncharacterized protein</fullName>
    </submittedName>
</protein>
<organism evidence="2 3">
    <name type="scientific">Podospora didyma</name>
    <dbReference type="NCBI Taxonomy" id="330526"/>
    <lineage>
        <taxon>Eukaryota</taxon>
        <taxon>Fungi</taxon>
        <taxon>Dikarya</taxon>
        <taxon>Ascomycota</taxon>
        <taxon>Pezizomycotina</taxon>
        <taxon>Sordariomycetes</taxon>
        <taxon>Sordariomycetidae</taxon>
        <taxon>Sordariales</taxon>
        <taxon>Podosporaceae</taxon>
        <taxon>Podospora</taxon>
    </lineage>
</organism>
<feature type="compositionally biased region" description="Low complexity" evidence="1">
    <location>
        <begin position="589"/>
        <end position="604"/>
    </location>
</feature>
<feature type="compositionally biased region" description="Basic and acidic residues" evidence="1">
    <location>
        <begin position="269"/>
        <end position="316"/>
    </location>
</feature>
<evidence type="ECO:0000313" key="2">
    <source>
        <dbReference type="EMBL" id="KAK3390953.1"/>
    </source>
</evidence>
<dbReference type="EMBL" id="JAULSW010000002">
    <property type="protein sequence ID" value="KAK3390953.1"/>
    <property type="molecule type" value="Genomic_DNA"/>
</dbReference>
<feature type="compositionally biased region" description="Pro residues" evidence="1">
    <location>
        <begin position="748"/>
        <end position="757"/>
    </location>
</feature>
<feature type="compositionally biased region" description="Polar residues" evidence="1">
    <location>
        <begin position="93"/>
        <end position="103"/>
    </location>
</feature>
<feature type="region of interest" description="Disordered" evidence="1">
    <location>
        <begin position="627"/>
        <end position="852"/>
    </location>
</feature>
<feature type="compositionally biased region" description="Pro residues" evidence="1">
    <location>
        <begin position="436"/>
        <end position="446"/>
    </location>
</feature>
<feature type="compositionally biased region" description="Pro residues" evidence="1">
    <location>
        <begin position="560"/>
        <end position="571"/>
    </location>
</feature>
<feature type="region of interest" description="Disordered" evidence="1">
    <location>
        <begin position="50"/>
        <end position="379"/>
    </location>
</feature>
<proteinExistence type="predicted"/>
<name>A0AAE0U4P8_9PEZI</name>
<accession>A0AAE0U4P8</accession>
<keyword evidence="3" id="KW-1185">Reference proteome</keyword>
<dbReference type="AlphaFoldDB" id="A0AAE0U4P8"/>
<reference evidence="2" key="2">
    <citation type="submission" date="2023-06" db="EMBL/GenBank/DDBJ databases">
        <authorList>
            <consortium name="Lawrence Berkeley National Laboratory"/>
            <person name="Haridas S."/>
            <person name="Hensen N."/>
            <person name="Bonometti L."/>
            <person name="Westerberg I."/>
            <person name="Brannstrom I.O."/>
            <person name="Guillou S."/>
            <person name="Cros-Aarteil S."/>
            <person name="Calhoun S."/>
            <person name="Kuo A."/>
            <person name="Mondo S."/>
            <person name="Pangilinan J."/>
            <person name="Riley R."/>
            <person name="LaButti K."/>
            <person name="Andreopoulos B."/>
            <person name="Lipzen A."/>
            <person name="Chen C."/>
            <person name="Yanf M."/>
            <person name="Daum C."/>
            <person name="Ng V."/>
            <person name="Clum A."/>
            <person name="Steindorff A."/>
            <person name="Ohm R."/>
            <person name="Martin F."/>
            <person name="Silar P."/>
            <person name="Natvig D."/>
            <person name="Lalanne C."/>
            <person name="Gautier V."/>
            <person name="Ament-velasquez S.L."/>
            <person name="Kruys A."/>
            <person name="Hutchinson M.I."/>
            <person name="Powell A.J."/>
            <person name="Barry K."/>
            <person name="Miller A.N."/>
            <person name="Grigoriev I.V."/>
            <person name="Debuchy R."/>
            <person name="Gladieux P."/>
            <person name="Thoren M.H."/>
            <person name="Johannesson H."/>
        </authorList>
    </citation>
    <scope>NUCLEOTIDE SEQUENCE</scope>
    <source>
        <strain evidence="2">CBS 232.78</strain>
    </source>
</reference>
<sequence length="852" mass="94485">MAGRYSADFLLHLRQSPLCVKPPGLPPAEEWMGPPPETFRTQAKTATTDRLKGGADGLLLNQENRRPALDRNGPSSRNVANPDDIILGPPRTSFASATSMRNSRTSETEKGLKDSTERTDRFSFRTRVNDPEPVNDRFRDSRNNTFRRRGDQEQDSEGWSTVKPRKSFGHEGAERFHGRMGGGVGPDRFNPRGDGRVRDREDRDAEDRRMRVLDRPTRDKDAEDVDGLRRNGLTRGKSEPWFKDILGGTGGSGSTNNNSSANNDAQISARERIEKAKSWRDRQPDDKQDNRHNERTNDRTYERRWDREQRTEREPEWVEEPADDRPSQGHTEEDFKKFMESMKASRAGGASKSDEKTAMLLDKPAPEVPEPDLKVASAPAVESGPDKFFAAYGSIDASAAAAEAKEASRPKGGKSSRFMAFLAPTSQDDSRAKTEPPTPAAAPPPTGSGNDAGPQSEADKEAFALLIQKLQRSGLGSMLQSPSGLPPQYPFNKPSEPQTQPLPQTQTQTQGPSLIQDLLDRQKSAVASPEPFQQYGGDRREDPRLRAQQLGIHDIVSPRPMAPPVQPPPVSRPEQALHDLVAQRHQLPNQNNNNNNNNNGNNSNRTSQNVSAINSNTEFLMRLMQSHRDAPEPPRTEQLMVRMPQPNKQVTMPNMPDREPDYQRDRGMSQRQQQQHHQQQQQQLRGQIHPGFMDDQFHHPADVGVDSRPQPTQILQRPPPPGLDHHMHPFQMSSGVQQQPQQQQLPPQQRPMIPPPGLINGPPRGNLPGLPPTMYPPNFPPGSFPPPEGLVGPGPPRSMQPPPGFYGGPPPGFMPPPGMGVVGFQGPDGPVFGGLPPFDRRGMLPPGPYRGP</sequence>
<feature type="compositionally biased region" description="Pro residues" evidence="1">
    <location>
        <begin position="769"/>
        <end position="818"/>
    </location>
</feature>
<dbReference type="Pfam" id="PF20566">
    <property type="entry name" value="Eap1"/>
    <property type="match status" value="1"/>
</dbReference>